<accession>A0ABP8L6K6</accession>
<protein>
    <submittedName>
        <fullName evidence="6">Response regulator transcription factor</fullName>
    </submittedName>
</protein>
<dbReference type="InterPro" id="IPR058245">
    <property type="entry name" value="NreC/VraR/RcsB-like_REC"/>
</dbReference>
<dbReference type="SMART" id="SM00448">
    <property type="entry name" value="REC"/>
    <property type="match status" value="1"/>
</dbReference>
<dbReference type="RefSeq" id="WP_345215972.1">
    <property type="nucleotide sequence ID" value="NZ_BAABGN010000008.1"/>
</dbReference>
<dbReference type="CDD" id="cd17535">
    <property type="entry name" value="REC_NarL-like"/>
    <property type="match status" value="1"/>
</dbReference>
<evidence type="ECO:0000313" key="6">
    <source>
        <dbReference type="EMBL" id="GAA4423196.1"/>
    </source>
</evidence>
<dbReference type="PROSITE" id="PS50110">
    <property type="entry name" value="RESPONSE_REGULATORY"/>
    <property type="match status" value="1"/>
</dbReference>
<dbReference type="PANTHER" id="PTHR43214:SF43">
    <property type="entry name" value="TWO-COMPONENT RESPONSE REGULATOR"/>
    <property type="match status" value="1"/>
</dbReference>
<evidence type="ECO:0000256" key="1">
    <source>
        <dbReference type="ARBA" id="ARBA00022553"/>
    </source>
</evidence>
<organism evidence="6 7">
    <name type="scientific">Georgenia halophila</name>
    <dbReference type="NCBI Taxonomy" id="620889"/>
    <lineage>
        <taxon>Bacteria</taxon>
        <taxon>Bacillati</taxon>
        <taxon>Actinomycetota</taxon>
        <taxon>Actinomycetes</taxon>
        <taxon>Micrococcales</taxon>
        <taxon>Bogoriellaceae</taxon>
        <taxon>Georgenia</taxon>
    </lineage>
</organism>
<dbReference type="Proteomes" id="UP001500622">
    <property type="component" value="Unassembled WGS sequence"/>
</dbReference>
<feature type="domain" description="Response regulatory" evidence="5">
    <location>
        <begin position="3"/>
        <end position="119"/>
    </location>
</feature>
<keyword evidence="7" id="KW-1185">Reference proteome</keyword>
<dbReference type="InterPro" id="IPR000792">
    <property type="entry name" value="Tscrpt_reg_LuxR_C"/>
</dbReference>
<dbReference type="Gene3D" id="3.40.50.2300">
    <property type="match status" value="1"/>
</dbReference>
<comment type="caution">
    <text evidence="6">The sequence shown here is derived from an EMBL/GenBank/DDBJ whole genome shotgun (WGS) entry which is preliminary data.</text>
</comment>
<evidence type="ECO:0000256" key="3">
    <source>
        <dbReference type="PROSITE-ProRule" id="PRU00169"/>
    </source>
</evidence>
<dbReference type="InterPro" id="IPR011006">
    <property type="entry name" value="CheY-like_superfamily"/>
</dbReference>
<dbReference type="PROSITE" id="PS50043">
    <property type="entry name" value="HTH_LUXR_2"/>
    <property type="match status" value="1"/>
</dbReference>
<keyword evidence="1 3" id="KW-0597">Phosphoprotein</keyword>
<dbReference type="InterPro" id="IPR039420">
    <property type="entry name" value="WalR-like"/>
</dbReference>
<dbReference type="InterPro" id="IPR001789">
    <property type="entry name" value="Sig_transdc_resp-reg_receiver"/>
</dbReference>
<dbReference type="PRINTS" id="PR00038">
    <property type="entry name" value="HTHLUXR"/>
</dbReference>
<gene>
    <name evidence="6" type="ORF">GCM10023169_18510</name>
</gene>
<evidence type="ECO:0000259" key="5">
    <source>
        <dbReference type="PROSITE" id="PS50110"/>
    </source>
</evidence>
<dbReference type="SMART" id="SM00421">
    <property type="entry name" value="HTH_LUXR"/>
    <property type="match status" value="1"/>
</dbReference>
<dbReference type="SUPFAM" id="SSF52172">
    <property type="entry name" value="CheY-like"/>
    <property type="match status" value="1"/>
</dbReference>
<sequence>MIRVLLVDDDPVICRHLEAILLSDPKIRVLGWAHDGPEAVRNAARLEPDVVLLDLRMPGGDGLEAIAPITAEAPECRVVVLTAYDTDRDVATALARGAAGYVLKSSDPAELVHVVHVCASGQQVLSPHVVHHLTGQASSQQTLVTMIRRALTDRELETLRGLAAGLSNVQVAQELGISVATVKGHVSSLVRKLGCESRLQAGLLARDARLDLDRLPKR</sequence>
<proteinExistence type="predicted"/>
<dbReference type="SUPFAM" id="SSF46894">
    <property type="entry name" value="C-terminal effector domain of the bipartite response regulators"/>
    <property type="match status" value="1"/>
</dbReference>
<feature type="domain" description="HTH luxR-type" evidence="4">
    <location>
        <begin position="144"/>
        <end position="209"/>
    </location>
</feature>
<dbReference type="CDD" id="cd06170">
    <property type="entry name" value="LuxR_C_like"/>
    <property type="match status" value="1"/>
</dbReference>
<evidence type="ECO:0000259" key="4">
    <source>
        <dbReference type="PROSITE" id="PS50043"/>
    </source>
</evidence>
<dbReference type="EMBL" id="BAABGN010000008">
    <property type="protein sequence ID" value="GAA4423196.1"/>
    <property type="molecule type" value="Genomic_DNA"/>
</dbReference>
<reference evidence="7" key="1">
    <citation type="journal article" date="2019" name="Int. J. Syst. Evol. Microbiol.">
        <title>The Global Catalogue of Microorganisms (GCM) 10K type strain sequencing project: providing services to taxonomists for standard genome sequencing and annotation.</title>
        <authorList>
            <consortium name="The Broad Institute Genomics Platform"/>
            <consortium name="The Broad Institute Genome Sequencing Center for Infectious Disease"/>
            <person name="Wu L."/>
            <person name="Ma J."/>
        </authorList>
    </citation>
    <scope>NUCLEOTIDE SEQUENCE [LARGE SCALE GENOMIC DNA]</scope>
    <source>
        <strain evidence="7">JCM 17810</strain>
    </source>
</reference>
<evidence type="ECO:0000256" key="2">
    <source>
        <dbReference type="ARBA" id="ARBA00023125"/>
    </source>
</evidence>
<keyword evidence="2" id="KW-0238">DNA-binding</keyword>
<dbReference type="PROSITE" id="PS00622">
    <property type="entry name" value="HTH_LUXR_1"/>
    <property type="match status" value="1"/>
</dbReference>
<dbReference type="Pfam" id="PF00072">
    <property type="entry name" value="Response_reg"/>
    <property type="match status" value="1"/>
</dbReference>
<dbReference type="InterPro" id="IPR016032">
    <property type="entry name" value="Sig_transdc_resp-reg_C-effctor"/>
</dbReference>
<name>A0ABP8L6K6_9MICO</name>
<feature type="modified residue" description="4-aspartylphosphate" evidence="3">
    <location>
        <position position="54"/>
    </location>
</feature>
<evidence type="ECO:0000313" key="7">
    <source>
        <dbReference type="Proteomes" id="UP001500622"/>
    </source>
</evidence>
<dbReference type="Pfam" id="PF00196">
    <property type="entry name" value="GerE"/>
    <property type="match status" value="1"/>
</dbReference>
<dbReference type="PANTHER" id="PTHR43214">
    <property type="entry name" value="TWO-COMPONENT RESPONSE REGULATOR"/>
    <property type="match status" value="1"/>
</dbReference>